<dbReference type="EMBL" id="UINC01021581">
    <property type="protein sequence ID" value="SVA89425.1"/>
    <property type="molecule type" value="Genomic_DNA"/>
</dbReference>
<evidence type="ECO:0000256" key="1">
    <source>
        <dbReference type="SAM" id="Phobius"/>
    </source>
</evidence>
<reference evidence="2" key="1">
    <citation type="submission" date="2018-05" db="EMBL/GenBank/DDBJ databases">
        <authorList>
            <person name="Lanie J.A."/>
            <person name="Ng W.-L."/>
            <person name="Kazmierczak K.M."/>
            <person name="Andrzejewski T.M."/>
            <person name="Davidsen T.M."/>
            <person name="Wayne K.J."/>
            <person name="Tettelin H."/>
            <person name="Glass J.I."/>
            <person name="Rusch D."/>
            <person name="Podicherti R."/>
            <person name="Tsui H.-C.T."/>
            <person name="Winkler M.E."/>
        </authorList>
    </citation>
    <scope>NUCLEOTIDE SEQUENCE</scope>
</reference>
<keyword evidence="1" id="KW-1133">Transmembrane helix</keyword>
<feature type="transmembrane region" description="Helical" evidence="1">
    <location>
        <begin position="12"/>
        <end position="30"/>
    </location>
</feature>
<dbReference type="AlphaFoldDB" id="A0A381ZJH5"/>
<keyword evidence="1" id="KW-0812">Transmembrane</keyword>
<name>A0A381ZJH5_9ZZZZ</name>
<evidence type="ECO:0000313" key="2">
    <source>
        <dbReference type="EMBL" id="SVA89425.1"/>
    </source>
</evidence>
<proteinExistence type="predicted"/>
<protein>
    <submittedName>
        <fullName evidence="2">Uncharacterized protein</fullName>
    </submittedName>
</protein>
<organism evidence="2">
    <name type="scientific">marine metagenome</name>
    <dbReference type="NCBI Taxonomy" id="408172"/>
    <lineage>
        <taxon>unclassified sequences</taxon>
        <taxon>metagenomes</taxon>
        <taxon>ecological metagenomes</taxon>
    </lineage>
</organism>
<sequence>MDELVILEILNKMWPMLIGFIMLVIVLAQMHTRIRVLEEKTKVLFSFHNQVPNRRQDDS</sequence>
<keyword evidence="1" id="KW-0472">Membrane</keyword>
<accession>A0A381ZJH5</accession>
<gene>
    <name evidence="2" type="ORF">METZ01_LOCUS142279</name>
</gene>